<sequence>MTEASFPGDIGDPPAPPTIGDLVGDGETGTITIGDLVGDGETGTITMTWPNPPPHRFSFDYDQGDEPWAGYDPVPQCGFPDEPAAHVAQDSVLLDMSDEEWDAAWKSHVKFRDGILRRCNHVRHENRFGTCDVAYAGERHIEAVHSKMRTIMLERSVRRLEKRVQALETVVAYAPGGRVAEAAKADFATKVWR</sequence>
<proteinExistence type="predicted"/>
<organism evidence="2">
    <name type="scientific">Marseillevirus LCMAC103</name>
    <dbReference type="NCBI Taxonomy" id="2506604"/>
    <lineage>
        <taxon>Viruses</taxon>
        <taxon>Varidnaviria</taxon>
        <taxon>Bamfordvirae</taxon>
        <taxon>Nucleocytoviricota</taxon>
        <taxon>Megaviricetes</taxon>
        <taxon>Pimascovirales</taxon>
        <taxon>Pimascovirales incertae sedis</taxon>
        <taxon>Marseilleviridae</taxon>
    </lineage>
</organism>
<evidence type="ECO:0000313" key="2">
    <source>
        <dbReference type="EMBL" id="QBK86869.1"/>
    </source>
</evidence>
<evidence type="ECO:0000256" key="1">
    <source>
        <dbReference type="SAM" id="MobiDB-lite"/>
    </source>
</evidence>
<gene>
    <name evidence="2" type="ORF">LCMAC103_02070</name>
</gene>
<feature type="region of interest" description="Disordered" evidence="1">
    <location>
        <begin position="1"/>
        <end position="28"/>
    </location>
</feature>
<reference evidence="2" key="1">
    <citation type="journal article" date="2019" name="MBio">
        <title>Virus Genomes from Deep Sea Sediments Expand the Ocean Megavirome and Support Independent Origins of Viral Gigantism.</title>
        <authorList>
            <person name="Backstrom D."/>
            <person name="Yutin N."/>
            <person name="Jorgensen S.L."/>
            <person name="Dharamshi J."/>
            <person name="Homa F."/>
            <person name="Zaremba-Niedwiedzka K."/>
            <person name="Spang A."/>
            <person name="Wolf Y.I."/>
            <person name="Koonin E.V."/>
            <person name="Ettema T.J."/>
        </authorList>
    </citation>
    <scope>NUCLEOTIDE SEQUENCE</scope>
</reference>
<accession>A0A481YUU3</accession>
<dbReference type="EMBL" id="MK500337">
    <property type="protein sequence ID" value="QBK86869.1"/>
    <property type="molecule type" value="Genomic_DNA"/>
</dbReference>
<name>A0A481YUU3_9VIRU</name>
<protein>
    <submittedName>
        <fullName evidence="2">Uncharacterized protein</fullName>
    </submittedName>
</protein>